<feature type="compositionally biased region" description="Basic residues" evidence="3">
    <location>
        <begin position="1"/>
        <end position="15"/>
    </location>
</feature>
<evidence type="ECO:0000313" key="5">
    <source>
        <dbReference type="Proteomes" id="UP001566476"/>
    </source>
</evidence>
<dbReference type="EMBL" id="JBGGTQ010000006">
    <property type="protein sequence ID" value="MEZ0493535.1"/>
    <property type="molecule type" value="Genomic_DNA"/>
</dbReference>
<dbReference type="PANTHER" id="PTHR33713">
    <property type="entry name" value="ANTITOXIN YAFN-RELATED"/>
    <property type="match status" value="1"/>
</dbReference>
<comment type="function">
    <text evidence="2">Antitoxin component of a type II toxin-antitoxin (TA) system.</text>
</comment>
<dbReference type="NCBIfam" id="TIGR01552">
    <property type="entry name" value="phd_fam"/>
    <property type="match status" value="1"/>
</dbReference>
<dbReference type="PANTHER" id="PTHR33713:SF10">
    <property type="entry name" value="ANTITOXIN YAFN"/>
    <property type="match status" value="1"/>
</dbReference>
<evidence type="ECO:0000313" key="4">
    <source>
        <dbReference type="EMBL" id="MEZ0493535.1"/>
    </source>
</evidence>
<dbReference type="RefSeq" id="WP_370719772.1">
    <property type="nucleotide sequence ID" value="NZ_JBGGTQ010000006.1"/>
</dbReference>
<dbReference type="InterPro" id="IPR006442">
    <property type="entry name" value="Antitoxin_Phd/YefM"/>
</dbReference>
<organism evidence="4 5">
    <name type="scientific">Kineococcus mangrovi</name>
    <dbReference type="NCBI Taxonomy" id="1660183"/>
    <lineage>
        <taxon>Bacteria</taxon>
        <taxon>Bacillati</taxon>
        <taxon>Actinomycetota</taxon>
        <taxon>Actinomycetes</taxon>
        <taxon>Kineosporiales</taxon>
        <taxon>Kineosporiaceae</taxon>
        <taxon>Kineococcus</taxon>
    </lineage>
</organism>
<feature type="region of interest" description="Disordered" evidence="3">
    <location>
        <begin position="1"/>
        <end position="36"/>
    </location>
</feature>
<sequence length="177" mass="19067">MPSATKKHSAKKATPTRRTASKTESRRVESGSLADLLTRGLPDHSVLDEAGTDRGRRLARELLGVLLLNGLTREDVADLADELPSRDLVEGFEHVVPITQARDNFRDMIDRAQEEPTLLTKHGRPVAAVVSASFYERAIEALENAQDAEAVAAARAEMAAGAPSIPAAKIHSRLAAE</sequence>
<evidence type="ECO:0000256" key="2">
    <source>
        <dbReference type="RuleBase" id="RU362080"/>
    </source>
</evidence>
<evidence type="ECO:0000256" key="1">
    <source>
        <dbReference type="ARBA" id="ARBA00009981"/>
    </source>
</evidence>
<name>A0ABV4I4B5_9ACTN</name>
<comment type="caution">
    <text evidence="4">The sequence shown here is derived from an EMBL/GenBank/DDBJ whole genome shotgun (WGS) entry which is preliminary data.</text>
</comment>
<protein>
    <recommendedName>
        <fullName evidence="2">Antitoxin</fullName>
    </recommendedName>
</protein>
<dbReference type="Pfam" id="PF02604">
    <property type="entry name" value="PhdYeFM_antitox"/>
    <property type="match status" value="1"/>
</dbReference>
<reference evidence="4 5" key="1">
    <citation type="submission" date="2024-07" db="EMBL/GenBank/DDBJ databases">
        <authorList>
            <person name="Thanompreechachai J."/>
            <person name="Duangmal K."/>
        </authorList>
    </citation>
    <scope>NUCLEOTIDE SEQUENCE [LARGE SCALE GENOMIC DNA]</scope>
    <source>
        <strain evidence="4 5">TBRC 1896</strain>
    </source>
</reference>
<dbReference type="Gene3D" id="3.40.1620.10">
    <property type="entry name" value="YefM-like domain"/>
    <property type="match status" value="1"/>
</dbReference>
<dbReference type="SUPFAM" id="SSF143120">
    <property type="entry name" value="YefM-like"/>
    <property type="match status" value="1"/>
</dbReference>
<evidence type="ECO:0000256" key="3">
    <source>
        <dbReference type="SAM" id="MobiDB-lite"/>
    </source>
</evidence>
<dbReference type="InterPro" id="IPR051405">
    <property type="entry name" value="phD/YefM_antitoxin"/>
</dbReference>
<gene>
    <name evidence="4" type="ORF">AB2L28_14950</name>
</gene>
<keyword evidence="5" id="KW-1185">Reference proteome</keyword>
<dbReference type="Proteomes" id="UP001566476">
    <property type="component" value="Unassembled WGS sequence"/>
</dbReference>
<comment type="similarity">
    <text evidence="1 2">Belongs to the phD/YefM antitoxin family.</text>
</comment>
<dbReference type="InterPro" id="IPR036165">
    <property type="entry name" value="YefM-like_sf"/>
</dbReference>
<accession>A0ABV4I4B5</accession>
<proteinExistence type="inferred from homology"/>